<dbReference type="PATRIC" id="fig|1300347.3.peg.1246"/>
<dbReference type="KEGG" id="ndk:I601_1244"/>
<dbReference type="EMBL" id="CP015079">
    <property type="protein sequence ID" value="ANH37686.1"/>
    <property type="molecule type" value="Genomic_DNA"/>
</dbReference>
<keyword evidence="1" id="KW-0472">Membrane</keyword>
<dbReference type="AlphaFoldDB" id="A0A1A9GHX9"/>
<name>A0A1A9GHX9_9ACTN</name>
<reference evidence="2 3" key="1">
    <citation type="submission" date="2016-03" db="EMBL/GenBank/DDBJ databases">
        <title>Complete genome sequence of a soil Actinobacterium, Nocardioides dokdonensis FR1436.</title>
        <authorList>
            <person name="Kwon S.-K."/>
            <person name="Kim K."/>
            <person name="Kim J.F."/>
        </authorList>
    </citation>
    <scope>NUCLEOTIDE SEQUENCE [LARGE SCALE GENOMIC DNA]</scope>
    <source>
        <strain evidence="2 3">FR1436</strain>
    </source>
</reference>
<protein>
    <submittedName>
        <fullName evidence="2">Uncharacterized protein</fullName>
    </submittedName>
</protein>
<keyword evidence="1" id="KW-0812">Transmembrane</keyword>
<gene>
    <name evidence="2" type="ORF">I601_1244</name>
</gene>
<accession>A0A1A9GHX9</accession>
<dbReference type="STRING" id="1300347.I601_1244"/>
<sequence length="39" mass="4034">MTSTLLTAALADDRLGTATLLLGVALALLVAGLVLLRRR</sequence>
<keyword evidence="3" id="KW-1185">Reference proteome</keyword>
<evidence type="ECO:0000313" key="2">
    <source>
        <dbReference type="EMBL" id="ANH37686.1"/>
    </source>
</evidence>
<keyword evidence="1" id="KW-1133">Transmembrane helix</keyword>
<evidence type="ECO:0000313" key="3">
    <source>
        <dbReference type="Proteomes" id="UP000077868"/>
    </source>
</evidence>
<feature type="transmembrane region" description="Helical" evidence="1">
    <location>
        <begin position="15"/>
        <end position="36"/>
    </location>
</feature>
<proteinExistence type="predicted"/>
<evidence type="ECO:0000256" key="1">
    <source>
        <dbReference type="SAM" id="Phobius"/>
    </source>
</evidence>
<dbReference type="Proteomes" id="UP000077868">
    <property type="component" value="Chromosome"/>
</dbReference>
<organism evidence="2 3">
    <name type="scientific">Nocardioides dokdonensis FR1436</name>
    <dbReference type="NCBI Taxonomy" id="1300347"/>
    <lineage>
        <taxon>Bacteria</taxon>
        <taxon>Bacillati</taxon>
        <taxon>Actinomycetota</taxon>
        <taxon>Actinomycetes</taxon>
        <taxon>Propionibacteriales</taxon>
        <taxon>Nocardioidaceae</taxon>
        <taxon>Nocardioides</taxon>
    </lineage>
</organism>